<dbReference type="GO" id="GO:0006099">
    <property type="term" value="P:tricarboxylic acid cycle"/>
    <property type="evidence" value="ECO:0007669"/>
    <property type="project" value="UniProtKB-KW"/>
</dbReference>
<dbReference type="InterPro" id="IPR003781">
    <property type="entry name" value="CoA-bd"/>
</dbReference>
<keyword evidence="3 6" id="KW-0547">Nucleotide-binding</keyword>
<dbReference type="SMART" id="SM00881">
    <property type="entry name" value="CoA_binding"/>
    <property type="match status" value="1"/>
</dbReference>
<dbReference type="Gene3D" id="3.30.1490.20">
    <property type="entry name" value="ATP-grasp fold, A domain"/>
    <property type="match status" value="1"/>
</dbReference>
<dbReference type="Pfam" id="PF13380">
    <property type="entry name" value="CoA_binding_2"/>
    <property type="match status" value="1"/>
</dbReference>
<evidence type="ECO:0000256" key="5">
    <source>
        <dbReference type="ARBA" id="ARBA00060888"/>
    </source>
</evidence>
<comment type="caution">
    <text evidence="8">The sequence shown here is derived from an EMBL/GenBank/DDBJ whole genome shotgun (WGS) entry which is preliminary data.</text>
</comment>
<dbReference type="GO" id="GO:0046872">
    <property type="term" value="F:metal ion binding"/>
    <property type="evidence" value="ECO:0007669"/>
    <property type="project" value="InterPro"/>
</dbReference>
<dbReference type="GO" id="GO:0043758">
    <property type="term" value="F:acetate-CoA ligase (ADP-forming) activity"/>
    <property type="evidence" value="ECO:0007669"/>
    <property type="project" value="InterPro"/>
</dbReference>
<protein>
    <submittedName>
        <fullName evidence="8">CoA-binding protein</fullName>
    </submittedName>
</protein>
<dbReference type="SUPFAM" id="SSF52210">
    <property type="entry name" value="Succinyl-CoA synthetase domains"/>
    <property type="match status" value="2"/>
</dbReference>
<dbReference type="Gene3D" id="3.30.470.20">
    <property type="entry name" value="ATP-grasp fold, B domain"/>
    <property type="match status" value="1"/>
</dbReference>
<evidence type="ECO:0000256" key="2">
    <source>
        <dbReference type="ARBA" id="ARBA00022598"/>
    </source>
</evidence>
<dbReference type="Gene3D" id="3.40.50.261">
    <property type="entry name" value="Succinyl-CoA synthetase domains"/>
    <property type="match status" value="2"/>
</dbReference>
<dbReference type="InterPro" id="IPR013815">
    <property type="entry name" value="ATP_grasp_subdomain_1"/>
</dbReference>
<evidence type="ECO:0000256" key="1">
    <source>
        <dbReference type="ARBA" id="ARBA00022532"/>
    </source>
</evidence>
<dbReference type="PROSITE" id="PS50975">
    <property type="entry name" value="ATP_GRASP"/>
    <property type="match status" value="1"/>
</dbReference>
<evidence type="ECO:0000313" key="9">
    <source>
        <dbReference type="Proteomes" id="UP000290174"/>
    </source>
</evidence>
<dbReference type="InterPro" id="IPR043938">
    <property type="entry name" value="Ligase_CoA_dom"/>
</dbReference>
<dbReference type="SUPFAM" id="SSF51735">
    <property type="entry name" value="NAD(P)-binding Rossmann-fold domains"/>
    <property type="match status" value="1"/>
</dbReference>
<gene>
    <name evidence="8" type="ORF">EAS61_02595</name>
</gene>
<dbReference type="FunFam" id="3.30.1490.20:FF:000020">
    <property type="entry name" value="Protein lysine acetyltransferase"/>
    <property type="match status" value="1"/>
</dbReference>
<dbReference type="Pfam" id="PF13549">
    <property type="entry name" value="ATP-grasp_5"/>
    <property type="match status" value="1"/>
</dbReference>
<dbReference type="InterPro" id="IPR051538">
    <property type="entry name" value="Acyl-CoA_Synth/Transferase"/>
</dbReference>
<dbReference type="InterPro" id="IPR016102">
    <property type="entry name" value="Succinyl-CoA_synth-like"/>
</dbReference>
<accession>A0A4Q0QYI1</accession>
<evidence type="ECO:0000313" key="8">
    <source>
        <dbReference type="EMBL" id="RXH02370.1"/>
    </source>
</evidence>
<evidence type="ECO:0000256" key="3">
    <source>
        <dbReference type="ARBA" id="ARBA00022741"/>
    </source>
</evidence>
<keyword evidence="2" id="KW-0436">Ligase</keyword>
<organism evidence="8 9">
    <name type="scientific">Bradyrhizobium zhanjiangense</name>
    <dbReference type="NCBI Taxonomy" id="1325107"/>
    <lineage>
        <taxon>Bacteria</taxon>
        <taxon>Pseudomonadati</taxon>
        <taxon>Pseudomonadota</taxon>
        <taxon>Alphaproteobacteria</taxon>
        <taxon>Hyphomicrobiales</taxon>
        <taxon>Nitrobacteraceae</taxon>
        <taxon>Bradyrhizobium</taxon>
    </lineage>
</organism>
<dbReference type="Proteomes" id="UP000290174">
    <property type="component" value="Unassembled WGS sequence"/>
</dbReference>
<keyword evidence="1" id="KW-0816">Tricarboxylic acid cycle</keyword>
<evidence type="ECO:0000256" key="6">
    <source>
        <dbReference type="PROSITE-ProRule" id="PRU00409"/>
    </source>
</evidence>
<dbReference type="SUPFAM" id="SSF56059">
    <property type="entry name" value="Glutathione synthetase ATP-binding domain-like"/>
    <property type="match status" value="1"/>
</dbReference>
<dbReference type="EMBL" id="RKMK01000002">
    <property type="protein sequence ID" value="RXH02370.1"/>
    <property type="molecule type" value="Genomic_DNA"/>
</dbReference>
<dbReference type="PANTHER" id="PTHR43334">
    <property type="entry name" value="ACETATE--COA LIGASE [ADP-FORMING]"/>
    <property type="match status" value="1"/>
</dbReference>
<name>A0A4Q0QYI1_9BRAD</name>
<dbReference type="Pfam" id="PF19045">
    <property type="entry name" value="Ligase_CoA_2"/>
    <property type="match status" value="1"/>
</dbReference>
<dbReference type="GO" id="GO:0005524">
    <property type="term" value="F:ATP binding"/>
    <property type="evidence" value="ECO:0007669"/>
    <property type="project" value="UniProtKB-UniRule"/>
</dbReference>
<evidence type="ECO:0000256" key="4">
    <source>
        <dbReference type="ARBA" id="ARBA00022840"/>
    </source>
</evidence>
<reference evidence="8 9" key="1">
    <citation type="submission" date="2018-11" db="EMBL/GenBank/DDBJ databases">
        <title>Bradyrhizobium sp. nov., isolated from effective nodules of peanut in China.</title>
        <authorList>
            <person name="Li Y."/>
        </authorList>
    </citation>
    <scope>NUCLEOTIDE SEQUENCE [LARGE SCALE GENOMIC DNA]</scope>
    <source>
        <strain evidence="8 9">CCBAU 51770</strain>
    </source>
</reference>
<dbReference type="AlphaFoldDB" id="A0A4Q0QYI1"/>
<dbReference type="PANTHER" id="PTHR43334:SF1">
    <property type="entry name" value="3-HYDROXYPROPIONATE--COA LIGASE [ADP-FORMING]"/>
    <property type="match status" value="1"/>
</dbReference>
<keyword evidence="4 6" id="KW-0067">ATP-binding</keyword>
<dbReference type="InterPro" id="IPR036291">
    <property type="entry name" value="NAD(P)-bd_dom_sf"/>
</dbReference>
<dbReference type="Gene3D" id="3.40.50.720">
    <property type="entry name" value="NAD(P)-binding Rossmann-like Domain"/>
    <property type="match status" value="1"/>
</dbReference>
<sequence length="710" mass="73955">MRPGEGLDALMAPRSIAIIGASQDATKIGGRPVDLLRRYGYAGKIYPVNPKAAMVQGLQAYASVGALPEAPDLAVIAVDAERAPEAIEQCADRGVRSVVVFSSGFAELGEDGRAMQDRLRTAARRTGMRLLGPNCLGAVSIPEKAIATFSIVLEHSMPAAGSLGIVSQSGNLGSYTLRMASDRGAGISRFMTTGNECDIDIADGIAWLARDPATKVILCCFEACRDAGRLIAALTEARDAGKPVIALKVGTSEAGQAAAASHTGAMAGSDAVFDALLARYGAVRVRSIEELIDLGHAASILLPDRLPKGRRLAVVTASGGFGVLLADAAQTVGLSLPELSEATQRAILDLVPFASARNPVDATAQMSSRPDMLQKILSAVVADDRTDAIVLPLPFSLHMPRLRSAYMETLRAIRAQYPNRPVILCVEGPPDALAELHAMGYPTIASFDGCCAIVAALARLQALATAPRAGSQPAVAKAAPLAADAFRHELGAKRALAEAGIPVLAEQLVSDAEAAARAAREIGFPVVLKIASPDLPHKTEVGGVVVGLRSEEEVRQAHARMLARVAEKAPRAVIDGTIVAPMAHGLSELILGSRIDPVFGPVVMVGLGGIFAEIVQDTAVQMAPVNETEAMAMLRSLKAFAVLDGARGRRRTDLEAAAQTIAALSRFAVAHADSVSEIDINPLLLKADGEGAVALDALLIPHAGKATQHH</sequence>
<comment type="similarity">
    <text evidence="5">In the N-terminal section; belongs to the acetate CoA ligase alpha subunit family.</text>
</comment>
<dbReference type="Pfam" id="PF13607">
    <property type="entry name" value="Succ_CoA_lig"/>
    <property type="match status" value="1"/>
</dbReference>
<dbReference type="InterPro" id="IPR032875">
    <property type="entry name" value="Succ_CoA_lig_flav_dom"/>
</dbReference>
<dbReference type="InterPro" id="IPR011761">
    <property type="entry name" value="ATP-grasp"/>
</dbReference>
<feature type="domain" description="ATP-grasp" evidence="7">
    <location>
        <begin position="493"/>
        <end position="529"/>
    </location>
</feature>
<dbReference type="RefSeq" id="WP_128934662.1">
    <property type="nucleotide sequence ID" value="NZ_CP022221.1"/>
</dbReference>
<proteinExistence type="inferred from homology"/>
<evidence type="ECO:0000259" key="7">
    <source>
        <dbReference type="PROSITE" id="PS50975"/>
    </source>
</evidence>